<evidence type="ECO:0000313" key="8">
    <source>
        <dbReference type="EMBL" id="XFO68010.1"/>
    </source>
</evidence>
<proteinExistence type="inferred from homology"/>
<organism evidence="8 9">
    <name type="scientific">Sporomusa silvacetica DSM 10669</name>
    <dbReference type="NCBI Taxonomy" id="1123289"/>
    <lineage>
        <taxon>Bacteria</taxon>
        <taxon>Bacillati</taxon>
        <taxon>Bacillota</taxon>
        <taxon>Negativicutes</taxon>
        <taxon>Selenomonadales</taxon>
        <taxon>Sporomusaceae</taxon>
        <taxon>Sporomusa</taxon>
    </lineage>
</organism>
<evidence type="ECO:0000313" key="9">
    <source>
        <dbReference type="Proteomes" id="UP000216752"/>
    </source>
</evidence>
<evidence type="ECO:0000256" key="2">
    <source>
        <dbReference type="ARBA" id="ARBA00011255"/>
    </source>
</evidence>
<comment type="similarity">
    <text evidence="1 5">Belongs to the FliD family.</text>
</comment>
<comment type="function">
    <text evidence="5">Required for morphogenesis and for the elongation of the flagellar filament by facilitating polymerization of the flagellin monomers at the tip of growing filament. Forms a capping structure, which prevents flagellin subunits (transported through the central channel of the flagellum) from leaking out without polymerization at the distal end.</text>
</comment>
<evidence type="ECO:0000256" key="5">
    <source>
        <dbReference type="RuleBase" id="RU362066"/>
    </source>
</evidence>
<feature type="domain" description="Flagellar hook-associated protein 2 N-terminal" evidence="6">
    <location>
        <begin position="19"/>
        <end position="114"/>
    </location>
</feature>
<sequence length="616" mass="65550">MTSSVSGSSSNRVYGLSGSGIDVDSMVEKLMTAARQPYTKMTQKQTVVEWKKEAYNTMYTSINSFRNDKVFNFGMKSTLAAKSVTSSNSSVASVTATGDAINVNHTLKVSQLASGVTQSSTEKITTGTSKSTLASQLGISGSFNININGKQIAVSSTQSINDLVSNINKSGAGVTATYDTTQDRLYLYTNGTGSETGIDYTGTGLAGLNFLNNNLKIGVFGNIDSTGITSSADTGITDANKASSLQTAFAGLTGSFNLKISDGTTTSTIAVDTSTDTMESILTKINAIKDSSGNSIADATIDTTTGKFILKAKTDGENLSLTGSDYAGISFLNNQLKLSVKQQGQDAEFKLDGTTMTQTTNKFTVSGVTYNLQSTGTSNIGIQTDTDKIVSSVKKFIEDYNTILSSINTKVSEKRDTDYMPLTDDQKEAMSDDDEKIWTEKVKTGLLHNDSTLETLANSMRSAFASKVSGLTGKYTSASSLGISTSVDYTENGKLYLDEDKLKAALQEDPDVVYKIFGTDSATDKNDGIAVKLSAMLKTASDGIVKQAGITASTKSDITSVLGKQYKEYTTQLTALNTKLIKMENQYYTKFNAMEEALSKISQQSSYVTSLLGTSS</sequence>
<evidence type="ECO:0000259" key="7">
    <source>
        <dbReference type="Pfam" id="PF07195"/>
    </source>
</evidence>
<keyword evidence="4 5" id="KW-0975">Bacterial flagellum</keyword>
<dbReference type="EMBL" id="CP155573">
    <property type="protein sequence ID" value="XFO68010.1"/>
    <property type="molecule type" value="Genomic_DNA"/>
</dbReference>
<dbReference type="InterPro" id="IPR010809">
    <property type="entry name" value="FliD_C"/>
</dbReference>
<comment type="subcellular location">
    <subcellularLocation>
        <location evidence="5">Secreted</location>
    </subcellularLocation>
    <subcellularLocation>
        <location evidence="5">Bacterial flagellum</location>
    </subcellularLocation>
</comment>
<dbReference type="InterPro" id="IPR040026">
    <property type="entry name" value="FliD"/>
</dbReference>
<keyword evidence="5" id="KW-0964">Secreted</keyword>
<evidence type="ECO:0000256" key="4">
    <source>
        <dbReference type="ARBA" id="ARBA00023143"/>
    </source>
</evidence>
<keyword evidence="9" id="KW-1185">Reference proteome</keyword>
<comment type="subunit">
    <text evidence="2 5">Homopentamer.</text>
</comment>
<dbReference type="Proteomes" id="UP000216752">
    <property type="component" value="Chromosome"/>
</dbReference>
<feature type="domain" description="Flagellar hook-associated protein 2 C-terminal" evidence="7">
    <location>
        <begin position="344"/>
        <end position="602"/>
    </location>
</feature>
<evidence type="ECO:0000259" key="6">
    <source>
        <dbReference type="Pfam" id="PF02465"/>
    </source>
</evidence>
<dbReference type="Pfam" id="PF07195">
    <property type="entry name" value="FliD_C"/>
    <property type="match status" value="1"/>
</dbReference>
<dbReference type="Pfam" id="PF02465">
    <property type="entry name" value="FliD_N"/>
    <property type="match status" value="1"/>
</dbReference>
<evidence type="ECO:0000256" key="3">
    <source>
        <dbReference type="ARBA" id="ARBA00023054"/>
    </source>
</evidence>
<dbReference type="PANTHER" id="PTHR30288">
    <property type="entry name" value="FLAGELLAR CAP/ASSEMBLY PROTEIN FLID"/>
    <property type="match status" value="1"/>
</dbReference>
<dbReference type="InterPro" id="IPR003481">
    <property type="entry name" value="FliD_N"/>
</dbReference>
<name>A0ABZ3IR18_9FIRM</name>
<evidence type="ECO:0000256" key="1">
    <source>
        <dbReference type="ARBA" id="ARBA00009764"/>
    </source>
</evidence>
<reference evidence="8" key="1">
    <citation type="submission" date="2024-05" db="EMBL/GenBank/DDBJ databases">
        <title>Isolation and characterization of Sporomusa carbonis sp. nov., a carboxydotrophic hydrogenogen in the genus of Sporomusa isolated from a charcoal burning pile.</title>
        <authorList>
            <person name="Boeer T."/>
            <person name="Rosenbaum F."/>
            <person name="Eysell L."/>
            <person name="Mueller V."/>
            <person name="Daniel R."/>
            <person name="Poehlein A."/>
        </authorList>
    </citation>
    <scope>NUCLEOTIDE SEQUENCE [LARGE SCALE GENOMIC DNA]</scope>
    <source>
        <strain evidence="8">DSM 10669</strain>
    </source>
</reference>
<accession>A0ABZ3IR18</accession>
<protein>
    <recommendedName>
        <fullName evidence="5">Flagellar hook-associated protein 2</fullName>
        <shortName evidence="5">HAP2</shortName>
    </recommendedName>
    <alternativeName>
        <fullName evidence="5">Flagellar cap protein</fullName>
    </alternativeName>
</protein>
<gene>
    <name evidence="8" type="ORF">SPSIL_042300</name>
</gene>
<keyword evidence="3" id="KW-0175">Coiled coil</keyword>
<dbReference type="PANTHER" id="PTHR30288:SF0">
    <property type="entry name" value="FLAGELLAR HOOK-ASSOCIATED PROTEIN 2"/>
    <property type="match status" value="1"/>
</dbReference>
<dbReference type="RefSeq" id="WP_094603820.1">
    <property type="nucleotide sequence ID" value="NZ_CP155573.1"/>
</dbReference>